<evidence type="ECO:0000313" key="2">
    <source>
        <dbReference type="EMBL" id="KAA5410439.1"/>
    </source>
</evidence>
<name>A0A5M6ACY9_9BACE</name>
<evidence type="ECO:0000256" key="1">
    <source>
        <dbReference type="SAM" id="Phobius"/>
    </source>
</evidence>
<dbReference type="Proteomes" id="UP000325055">
    <property type="component" value="Unassembled WGS sequence"/>
</dbReference>
<keyword evidence="1" id="KW-0472">Membrane</keyword>
<accession>A0A5M6ACY9</accession>
<keyword evidence="1" id="KW-1133">Transmembrane helix</keyword>
<feature type="transmembrane region" description="Helical" evidence="1">
    <location>
        <begin position="47"/>
        <end position="68"/>
    </location>
</feature>
<dbReference type="EMBL" id="VVYW01000003">
    <property type="protein sequence ID" value="KAA5410439.1"/>
    <property type="molecule type" value="Genomic_DNA"/>
</dbReference>
<feature type="transmembrane region" description="Helical" evidence="1">
    <location>
        <begin position="15"/>
        <end position="35"/>
    </location>
</feature>
<dbReference type="RefSeq" id="WP_007213279.1">
    <property type="nucleotide sequence ID" value="NZ_JADPCK010000028.1"/>
</dbReference>
<organism evidence="2 3">
    <name type="scientific">Bacteroides cellulosilyticus</name>
    <dbReference type="NCBI Taxonomy" id="246787"/>
    <lineage>
        <taxon>Bacteria</taxon>
        <taxon>Pseudomonadati</taxon>
        <taxon>Bacteroidota</taxon>
        <taxon>Bacteroidia</taxon>
        <taxon>Bacteroidales</taxon>
        <taxon>Bacteroidaceae</taxon>
        <taxon>Bacteroides</taxon>
    </lineage>
</organism>
<comment type="caution">
    <text evidence="2">The sequence shown here is derived from an EMBL/GenBank/DDBJ whole genome shotgun (WGS) entry which is preliminary data.</text>
</comment>
<sequence length="352" mass="40923">MNFHDKVRKIWKDPVISKVIAAGITFALGGLFFLLSNLNWNEEIKDPCFWVISLISLIVLGIFIYYILNYIILRDEIKAELSSEKIEDNTIMENDTENVNESIKDNPEETAIANEEELHKPYNWLDSDILFSECIAQTFPGDRDIVWYDSSVAVQRLNLFFENIRKQEPTGDAVWWRRGNQAFSVKDAEILDVDKIFLGNDRFKISRMAVFVSPSYYKHFIYVEADAESPTGLHSEITATYIENGKERRGYVHEEYGEFNGRLISRQEYDDGASVYENIVVQHNGKAKLRVRYLTKVNFVLTPKNSPYNNKKFDRGSVELFNDALYSGKNIHKLFEFMDTFQKSDMPGSRYE</sequence>
<gene>
    <name evidence="2" type="ORF">F2Y86_04160</name>
</gene>
<keyword evidence="1" id="KW-0812">Transmembrane</keyword>
<dbReference type="AlphaFoldDB" id="A0A5M6ACY9"/>
<protein>
    <submittedName>
        <fullName evidence="2">Uncharacterized protein</fullName>
    </submittedName>
</protein>
<proteinExistence type="predicted"/>
<reference evidence="2 3" key="1">
    <citation type="journal article" date="2019" name="Nat. Med.">
        <title>A library of human gut bacterial isolates paired with longitudinal multiomics data enables mechanistic microbiome research.</title>
        <authorList>
            <person name="Poyet M."/>
            <person name="Groussin M."/>
            <person name="Gibbons S.M."/>
            <person name="Avila-Pacheco J."/>
            <person name="Jiang X."/>
            <person name="Kearney S.M."/>
            <person name="Perrotta A.R."/>
            <person name="Berdy B."/>
            <person name="Zhao S."/>
            <person name="Lieberman T.D."/>
            <person name="Swanson P.K."/>
            <person name="Smith M."/>
            <person name="Roesemann S."/>
            <person name="Alexander J.E."/>
            <person name="Rich S.A."/>
            <person name="Livny J."/>
            <person name="Vlamakis H."/>
            <person name="Clish C."/>
            <person name="Bullock K."/>
            <person name="Deik A."/>
            <person name="Scott J."/>
            <person name="Pierce K.A."/>
            <person name="Xavier R.J."/>
            <person name="Alm E.J."/>
        </authorList>
    </citation>
    <scope>NUCLEOTIDE SEQUENCE [LARGE SCALE GENOMIC DNA]</scope>
    <source>
        <strain evidence="2 3">BIOML-A7</strain>
    </source>
</reference>
<evidence type="ECO:0000313" key="3">
    <source>
        <dbReference type="Proteomes" id="UP000325055"/>
    </source>
</evidence>